<feature type="signal peptide" evidence="1">
    <location>
        <begin position="1"/>
        <end position="28"/>
    </location>
</feature>
<feature type="chain" id="PRO_5036726564" evidence="1">
    <location>
        <begin position="29"/>
        <end position="838"/>
    </location>
</feature>
<accession>A0A956RPL6</accession>
<dbReference type="Gene3D" id="2.130.10.10">
    <property type="entry name" value="YVTN repeat-like/Quinoprotein amine dehydrogenase"/>
    <property type="match status" value="4"/>
</dbReference>
<reference evidence="2" key="2">
    <citation type="journal article" date="2021" name="Microbiome">
        <title>Successional dynamics and alternative stable states in a saline activated sludge microbial community over 9 years.</title>
        <authorList>
            <person name="Wang Y."/>
            <person name="Ye J."/>
            <person name="Ju F."/>
            <person name="Liu L."/>
            <person name="Boyd J.A."/>
            <person name="Deng Y."/>
            <person name="Parks D.H."/>
            <person name="Jiang X."/>
            <person name="Yin X."/>
            <person name="Woodcroft B.J."/>
            <person name="Tyson G.W."/>
            <person name="Hugenholtz P."/>
            <person name="Polz M.F."/>
            <person name="Zhang T."/>
        </authorList>
    </citation>
    <scope>NUCLEOTIDE SEQUENCE</scope>
    <source>
        <strain evidence="2">HKST-UBA01</strain>
    </source>
</reference>
<dbReference type="PANTHER" id="PTHR43739:SF5">
    <property type="entry name" value="EXO-ALPHA-SIALIDASE"/>
    <property type="match status" value="1"/>
</dbReference>
<dbReference type="InterPro" id="IPR015943">
    <property type="entry name" value="WD40/YVTN_repeat-like_dom_sf"/>
</dbReference>
<evidence type="ECO:0000256" key="1">
    <source>
        <dbReference type="SAM" id="SignalP"/>
    </source>
</evidence>
<evidence type="ECO:0000313" key="2">
    <source>
        <dbReference type="EMBL" id="MCA9728308.1"/>
    </source>
</evidence>
<protein>
    <submittedName>
        <fullName evidence="2">T9SS type A sorting domain-containing protein</fullName>
    </submittedName>
</protein>
<dbReference type="EMBL" id="JAGQHR010000348">
    <property type="protein sequence ID" value="MCA9728308.1"/>
    <property type="molecule type" value="Genomic_DNA"/>
</dbReference>
<dbReference type="GO" id="GO:0010411">
    <property type="term" value="P:xyloglucan metabolic process"/>
    <property type="evidence" value="ECO:0007669"/>
    <property type="project" value="TreeGrafter"/>
</dbReference>
<dbReference type="CDD" id="cd15482">
    <property type="entry name" value="Sialidase_non-viral"/>
    <property type="match status" value="1"/>
</dbReference>
<proteinExistence type="predicted"/>
<comment type="caution">
    <text evidence="2">The sequence shown here is derived from an EMBL/GenBank/DDBJ whole genome shotgun (WGS) entry which is preliminary data.</text>
</comment>
<dbReference type="Proteomes" id="UP000697710">
    <property type="component" value="Unassembled WGS sequence"/>
</dbReference>
<sequence length="838" mass="88203">MWPSTRKTLAVFTLLLTAVLPASGDAGASGTDPDLQWLDDMARHFEEHPELADRSGTGYRPYARAKWFLEQRMVDGALPGSDARLRAWEEQGNRGGGNGASWFSVGPSNLGGRLLSMTFDPSNSNRIYAGAAGGGLWRTINGGVSWAPLTDQLPFLAVTGVAVKPTNPMRIVVATGQGQGGSVRIDGVGVWRSTDAGATWLSTPIEFQRSGKNGFYFAKYHPSGAAVFAGSIDSLYVSSDDGATWTTVMSEECTDIAFTPGSPTAYAIQRGGAQPGIYRSTNNGHDWENRFTNSNSSRGRVAIAPSNPDIVYALLGHTDNEGWLGLYRSDDAGDNWTAVNTDHDLTSGKQSFIHSALAIHPTDPNTVIVGGVNLMRSTDGGATFTQINDSDNGLPHSDNLGAIWDPVVADRLWVWGDGGVWRSPDNGDTWEPMSADLRNIQLYDIGTSVSSSSVDVLFGGAQDNGIERRTPGDTAWQLVAGGDGMVSIVHATDPNIVFATTQKGTHKRSVDGGNSFSGMNNGLGGEEGPWFTPKVTDPNNPEVLFTTTNTQLFRATAASTCGSPCWTSVDNTGIAAAALAVSPVDGNVVWALMEDGTVRRSTDGGASFVAVTAPTATGGPTCIVASPLLASVAFATFSGYATGAHVFRTSNGGSSWVDLTGDLPDVPVNTLAIPSDLHALYVGTDLGVYASTDLGTTWQLYGSDLPVSIVTDLEIHENSGVLAAATFGRGAWVTTLMTTTDVDPDLVTSAPNLLLAPPAPNPVVGLARLRYAAHSHGPVTLEVYDPQGRLVERVADLDVGDGEVREAVWDTKGVSSGVYFATLRAGGTNTVRKIVVAN</sequence>
<dbReference type="InterPro" id="IPR026444">
    <property type="entry name" value="Secre_tail"/>
</dbReference>
<dbReference type="InterPro" id="IPR052025">
    <property type="entry name" value="Xyloglucanase_GH74"/>
</dbReference>
<dbReference type="SUPFAM" id="SSF110296">
    <property type="entry name" value="Oligoxyloglucan reducing end-specific cellobiohydrolase"/>
    <property type="match status" value="2"/>
</dbReference>
<name>A0A956RPL6_UNCEI</name>
<dbReference type="AlphaFoldDB" id="A0A956RPL6"/>
<organism evidence="2 3">
    <name type="scientific">Eiseniibacteriota bacterium</name>
    <dbReference type="NCBI Taxonomy" id="2212470"/>
    <lineage>
        <taxon>Bacteria</taxon>
        <taxon>Candidatus Eiseniibacteriota</taxon>
    </lineage>
</organism>
<dbReference type="NCBIfam" id="TIGR04183">
    <property type="entry name" value="Por_Secre_tail"/>
    <property type="match status" value="1"/>
</dbReference>
<reference evidence="2" key="1">
    <citation type="submission" date="2020-04" db="EMBL/GenBank/DDBJ databases">
        <authorList>
            <person name="Zhang T."/>
        </authorList>
    </citation>
    <scope>NUCLEOTIDE SEQUENCE</scope>
    <source>
        <strain evidence="2">HKST-UBA01</strain>
    </source>
</reference>
<evidence type="ECO:0000313" key="3">
    <source>
        <dbReference type="Proteomes" id="UP000697710"/>
    </source>
</evidence>
<gene>
    <name evidence="2" type="ORF">KC729_11535</name>
</gene>
<keyword evidence="1" id="KW-0732">Signal</keyword>
<dbReference type="PANTHER" id="PTHR43739">
    <property type="entry name" value="XYLOGLUCANASE (EUROFUNG)"/>
    <property type="match status" value="1"/>
</dbReference>